<proteinExistence type="predicted"/>
<comment type="caution">
    <text evidence="1">The sequence shown here is derived from an EMBL/GenBank/DDBJ whole genome shotgun (WGS) entry which is preliminary data.</text>
</comment>
<gene>
    <name evidence="1" type="ORF">Amon02_000901100</name>
</gene>
<keyword evidence="2" id="KW-1185">Reference proteome</keyword>
<accession>A0ACB5TP63</accession>
<evidence type="ECO:0000313" key="1">
    <source>
        <dbReference type="EMBL" id="GME91964.1"/>
    </source>
</evidence>
<organism evidence="1 2">
    <name type="scientific">Ambrosiozyma monospora</name>
    <name type="common">Yeast</name>
    <name type="synonym">Endomycopsis monosporus</name>
    <dbReference type="NCBI Taxonomy" id="43982"/>
    <lineage>
        <taxon>Eukaryota</taxon>
        <taxon>Fungi</taxon>
        <taxon>Dikarya</taxon>
        <taxon>Ascomycota</taxon>
        <taxon>Saccharomycotina</taxon>
        <taxon>Pichiomycetes</taxon>
        <taxon>Pichiales</taxon>
        <taxon>Pichiaceae</taxon>
        <taxon>Ambrosiozyma</taxon>
    </lineage>
</organism>
<reference evidence="1" key="1">
    <citation type="submission" date="2023-04" db="EMBL/GenBank/DDBJ databases">
        <title>Ambrosiozyma monospora NBRC 10751.</title>
        <authorList>
            <person name="Ichikawa N."/>
            <person name="Sato H."/>
            <person name="Tonouchi N."/>
        </authorList>
    </citation>
    <scope>NUCLEOTIDE SEQUENCE</scope>
    <source>
        <strain evidence="1">NBRC 10751</strain>
    </source>
</reference>
<dbReference type="EMBL" id="BSXS01008253">
    <property type="protein sequence ID" value="GME91964.1"/>
    <property type="molecule type" value="Genomic_DNA"/>
</dbReference>
<name>A0ACB5TP63_AMBMO</name>
<evidence type="ECO:0000313" key="2">
    <source>
        <dbReference type="Proteomes" id="UP001165064"/>
    </source>
</evidence>
<dbReference type="Proteomes" id="UP001165064">
    <property type="component" value="Unassembled WGS sequence"/>
</dbReference>
<protein>
    <submittedName>
        <fullName evidence="1">Unnamed protein product</fullName>
    </submittedName>
</protein>
<sequence length="288" mass="32166">MNSTGNLEMAAHLENSSLTLKTQRHAARNPVFKKLLVDALGLERFEFAINTTADDVKAKLTLVSSSLNAPLTPEEVDEEISLVDSRQDYGDADFTGFGDVGVSGGSGSGAGGTGRRGRGRKVDDPSDLYSDEEEYNAIYGQQQQRHTNQYEEDLGDSDSEQLAMPEIDQLDMLEASLEQGEARVRGKAIRKKRKRLPESDSESEDEIIGGTNNPNKKKKKKKTKRSKRTSDGSSKRKKRSKKDKDEEHGKKTKLSERYVSKEDDKSSDEDDDGSEDEFFARELRLQEH</sequence>